<dbReference type="PROSITE" id="PS50088">
    <property type="entry name" value="ANK_REPEAT"/>
    <property type="match status" value="2"/>
</dbReference>
<dbReference type="InterPro" id="IPR002110">
    <property type="entry name" value="Ankyrin_rpt"/>
</dbReference>
<dbReference type="AlphaFoldDB" id="A0A7I8WA23"/>
<dbReference type="PANTHER" id="PTHR24198:SF165">
    <property type="entry name" value="ANKYRIN REPEAT-CONTAINING PROTEIN-RELATED"/>
    <property type="match status" value="1"/>
</dbReference>
<keyword evidence="2 3" id="KW-0040">ANK repeat</keyword>
<dbReference type="PROSITE" id="PS50297">
    <property type="entry name" value="ANK_REP_REGION"/>
    <property type="match status" value="1"/>
</dbReference>
<dbReference type="SMART" id="SM00248">
    <property type="entry name" value="ANK"/>
    <property type="match status" value="5"/>
</dbReference>
<dbReference type="Gene3D" id="1.25.40.20">
    <property type="entry name" value="Ankyrin repeat-containing domain"/>
    <property type="match status" value="2"/>
</dbReference>
<keyword evidence="5" id="KW-1185">Reference proteome</keyword>
<proteinExistence type="predicted"/>
<dbReference type="SUPFAM" id="SSF48403">
    <property type="entry name" value="Ankyrin repeat"/>
    <property type="match status" value="1"/>
</dbReference>
<evidence type="ECO:0000256" key="3">
    <source>
        <dbReference type="PROSITE-ProRule" id="PRU00023"/>
    </source>
</evidence>
<sequence length="608" mass="67015">MDDRSSGVYPFCYVSETVANLARRAFELLQKEDLDAQDFDELSRIISEDKGRDVLSVVDWQGCSLLQTALLKGHINAVRLLLRKGADPNACICSPPLHLACRLGLIEACQLLVEKGSRPELAATVCLEGHKLNTYPDRIVCLAYRPILTAAGHAIAADNDDVLQVLLNNSSIRTDGLLHDACRFGAKNCVKLLLQHLKEQVSAEDSHGRTPLQVALLSTHTDNAAELVQAGAKLATSSLHAVYANTTTPGILRATHFALENGARIHINSSDRHGDTALHILLKNVGRQESLTNQTTVDKERLDCIDVLLRSGANPHKVNKLGEGALHAALVDHGNRPLYVSKHGCIRKLRQALTTIVDGIKVLLRGGAKLKHPQYSVTPFEYALRFIRALQPDMIVLIRGTVHELLLLLSQSAEDLSPLLASLRQWAPSTLSGICWHLVPFLSGITIAMIGNGKIIKESKLQLYKDALLFLHGTPATPKMHDISRMLLLRYCQRGLGPDDIDWANRGKEWPASILALALSNVSAQNSTRDVFQLLCNVLDNRQLNELSEALAILTNHSVELQKVRSLKVLSRRRIAASVRWKLMDDKNTLKLPLPKPLLTYVTNMQVA</sequence>
<dbReference type="PANTHER" id="PTHR24198">
    <property type="entry name" value="ANKYRIN REPEAT AND PROTEIN KINASE DOMAIN-CONTAINING PROTEIN"/>
    <property type="match status" value="1"/>
</dbReference>
<reference evidence="4 5" key="1">
    <citation type="submission" date="2020-08" db="EMBL/GenBank/DDBJ databases">
        <authorList>
            <person name="Hejnol A."/>
        </authorList>
    </citation>
    <scope>NUCLEOTIDE SEQUENCE [LARGE SCALE GENOMIC DNA]</scope>
</reference>
<organism evidence="4 5">
    <name type="scientific">Dimorphilus gyrociliatus</name>
    <dbReference type="NCBI Taxonomy" id="2664684"/>
    <lineage>
        <taxon>Eukaryota</taxon>
        <taxon>Metazoa</taxon>
        <taxon>Spiralia</taxon>
        <taxon>Lophotrochozoa</taxon>
        <taxon>Annelida</taxon>
        <taxon>Polychaeta</taxon>
        <taxon>Polychaeta incertae sedis</taxon>
        <taxon>Dinophilidae</taxon>
        <taxon>Dimorphilus</taxon>
    </lineage>
</organism>
<comment type="caution">
    <text evidence="4">The sequence shown here is derived from an EMBL/GenBank/DDBJ whole genome shotgun (WGS) entry which is preliminary data.</text>
</comment>
<evidence type="ECO:0000256" key="2">
    <source>
        <dbReference type="ARBA" id="ARBA00023043"/>
    </source>
</evidence>
<evidence type="ECO:0000313" key="4">
    <source>
        <dbReference type="EMBL" id="CAD5124993.1"/>
    </source>
</evidence>
<dbReference type="OrthoDB" id="3246549at2759"/>
<accession>A0A7I8WA23</accession>
<name>A0A7I8WA23_9ANNE</name>
<protein>
    <submittedName>
        <fullName evidence="4">Uncharacterized protein</fullName>
    </submittedName>
</protein>
<evidence type="ECO:0000256" key="1">
    <source>
        <dbReference type="ARBA" id="ARBA00022737"/>
    </source>
</evidence>
<evidence type="ECO:0000313" key="5">
    <source>
        <dbReference type="Proteomes" id="UP000549394"/>
    </source>
</evidence>
<gene>
    <name evidence="4" type="ORF">DGYR_LOCUS12449</name>
</gene>
<dbReference type="Pfam" id="PF12796">
    <property type="entry name" value="Ank_2"/>
    <property type="match status" value="2"/>
</dbReference>
<keyword evidence="1" id="KW-0677">Repeat</keyword>
<dbReference type="Proteomes" id="UP000549394">
    <property type="component" value="Unassembled WGS sequence"/>
</dbReference>
<feature type="repeat" description="ANK" evidence="3">
    <location>
        <begin position="61"/>
        <end position="90"/>
    </location>
</feature>
<dbReference type="EMBL" id="CAJFCJ010000024">
    <property type="protein sequence ID" value="CAD5124993.1"/>
    <property type="molecule type" value="Genomic_DNA"/>
</dbReference>
<feature type="repeat" description="ANK" evidence="3">
    <location>
        <begin position="207"/>
        <end position="239"/>
    </location>
</feature>
<dbReference type="InterPro" id="IPR036770">
    <property type="entry name" value="Ankyrin_rpt-contain_sf"/>
</dbReference>